<reference evidence="1 2" key="1">
    <citation type="submission" date="2018-08" db="EMBL/GenBank/DDBJ databases">
        <authorList>
            <person name="Muller C M."/>
        </authorList>
    </citation>
    <scope>NUCLEOTIDE SEQUENCE [LARGE SCALE GENOMIC DNA]</scope>
</reference>
<sequence>MMYHCTIQPNSDIFRSFCFTLFCRFWLHCQSCSSYLVKDFQSNSNNGVDYDVIDYLKYSATSRATFCSSNLFSAFKL</sequence>
<name>A0A9X9QCU9_BLUGR</name>
<dbReference type="Proteomes" id="UP000324639">
    <property type="component" value="Chromosome Bgt_-05"/>
</dbReference>
<proteinExistence type="predicted"/>
<keyword evidence="2" id="KW-1185">Reference proteome</keyword>
<organism evidence="1 2">
    <name type="scientific">Blumeria graminis f. sp. tritici</name>
    <dbReference type="NCBI Taxonomy" id="62690"/>
    <lineage>
        <taxon>Eukaryota</taxon>
        <taxon>Fungi</taxon>
        <taxon>Dikarya</taxon>
        <taxon>Ascomycota</taxon>
        <taxon>Pezizomycotina</taxon>
        <taxon>Leotiomycetes</taxon>
        <taxon>Erysiphales</taxon>
        <taxon>Erysiphaceae</taxon>
        <taxon>Blumeria</taxon>
    </lineage>
</organism>
<protein>
    <submittedName>
        <fullName evidence="1">Bgt-20583</fullName>
    </submittedName>
</protein>
<evidence type="ECO:0000313" key="1">
    <source>
        <dbReference type="EMBL" id="VDB86398.1"/>
    </source>
</evidence>
<accession>A0A9X9QCU9</accession>
<gene>
    <name evidence="1" type="ORF">BGT96224V316_LOCUS3952</name>
</gene>
<dbReference type="AlphaFoldDB" id="A0A9X9QCU9"/>
<evidence type="ECO:0000313" key="2">
    <source>
        <dbReference type="Proteomes" id="UP000324639"/>
    </source>
</evidence>
<dbReference type="EMBL" id="LR026988">
    <property type="protein sequence ID" value="VDB86398.1"/>
    <property type="molecule type" value="Genomic_DNA"/>
</dbReference>